<evidence type="ECO:0000256" key="1">
    <source>
        <dbReference type="SAM" id="Coils"/>
    </source>
</evidence>
<dbReference type="Proteomes" id="UP001652620">
    <property type="component" value="Chromosome 3"/>
</dbReference>
<dbReference type="PANTHER" id="PTHR33324:SF2">
    <property type="entry name" value="MYB_SANT-LIKE DNA-BINDING DOMAIN-CONTAINING PROTEIN"/>
    <property type="match status" value="1"/>
</dbReference>
<keyword evidence="1" id="KW-0175">Coiled coil</keyword>
<protein>
    <submittedName>
        <fullName evidence="3 4">Uncharacterized protein LOC125777159</fullName>
    </submittedName>
</protein>
<accession>A0ABM3JDS2</accession>
<evidence type="ECO:0000313" key="4">
    <source>
        <dbReference type="RefSeq" id="XP_049307375.1"/>
    </source>
</evidence>
<gene>
    <name evidence="3 4" type="primary">LOC125777159</name>
</gene>
<dbReference type="PANTHER" id="PTHR33324">
    <property type="entry name" value="EXPRESSED PROTEIN"/>
    <property type="match status" value="1"/>
</dbReference>
<keyword evidence="2" id="KW-1185">Reference proteome</keyword>
<evidence type="ECO:0000313" key="2">
    <source>
        <dbReference type="Proteomes" id="UP001652620"/>
    </source>
</evidence>
<sequence>MNSEVAPPAKRKRQQPNKKWKESEVHSIIEFLMEEPEFEAPTAQLFYKRFLRNSKLDVSWDLVRWKVRHLKAQYRKANDWLASTGAGLQDEADGSTIEAKIAKMCPYYDQLREIFEKRLPVMQPLLVESNLPSPQLCPVSPAPEFEAEFLEECVPAAPSNAASSIAPISTPVSTCQRSTTRPPKSSIGQLAAIQAEKIAMEAKKLEFDKYKFEEEKKIQEKKLDIESKKLEIELKKIETEEKIKMLELEMKERVAMHEIEKKI</sequence>
<evidence type="ECO:0000313" key="3">
    <source>
        <dbReference type="RefSeq" id="XP_049307374.1"/>
    </source>
</evidence>
<proteinExistence type="predicted"/>
<reference evidence="3 4" key="1">
    <citation type="submission" date="2025-05" db="UniProtKB">
        <authorList>
            <consortium name="RefSeq"/>
        </authorList>
    </citation>
    <scope>IDENTIFICATION</scope>
    <source>
        <tissue evidence="3 4">Adult</tissue>
    </source>
</reference>
<dbReference type="GeneID" id="125777159"/>
<organism evidence="2 3">
    <name type="scientific">Bactrocera dorsalis</name>
    <name type="common">Oriental fruit fly</name>
    <name type="synonym">Dacus dorsalis</name>
    <dbReference type="NCBI Taxonomy" id="27457"/>
    <lineage>
        <taxon>Eukaryota</taxon>
        <taxon>Metazoa</taxon>
        <taxon>Ecdysozoa</taxon>
        <taxon>Arthropoda</taxon>
        <taxon>Hexapoda</taxon>
        <taxon>Insecta</taxon>
        <taxon>Pterygota</taxon>
        <taxon>Neoptera</taxon>
        <taxon>Endopterygota</taxon>
        <taxon>Diptera</taxon>
        <taxon>Brachycera</taxon>
        <taxon>Muscomorpha</taxon>
        <taxon>Tephritoidea</taxon>
        <taxon>Tephritidae</taxon>
        <taxon>Bactrocera</taxon>
        <taxon>Bactrocera</taxon>
    </lineage>
</organism>
<dbReference type="RefSeq" id="XP_049307375.1">
    <property type="nucleotide sequence ID" value="XM_049451418.1"/>
</dbReference>
<dbReference type="RefSeq" id="XP_049307374.1">
    <property type="nucleotide sequence ID" value="XM_049451417.1"/>
</dbReference>
<feature type="coiled-coil region" evidence="1">
    <location>
        <begin position="220"/>
        <end position="249"/>
    </location>
</feature>
<name>A0ABM3JDS2_BACDO</name>